<dbReference type="InterPro" id="IPR036249">
    <property type="entry name" value="Thioredoxin-like_sf"/>
</dbReference>
<protein>
    <submittedName>
        <fullName evidence="2">Uncharacterized protein</fullName>
    </submittedName>
</protein>
<evidence type="ECO:0000313" key="2">
    <source>
        <dbReference type="EMBL" id="SVB56612.1"/>
    </source>
</evidence>
<organism evidence="2">
    <name type="scientific">marine metagenome</name>
    <dbReference type="NCBI Taxonomy" id="408172"/>
    <lineage>
        <taxon>unclassified sequences</taxon>
        <taxon>metagenomes</taxon>
        <taxon>ecological metagenomes</taxon>
    </lineage>
</organism>
<dbReference type="SUPFAM" id="SSF52833">
    <property type="entry name" value="Thioredoxin-like"/>
    <property type="match status" value="1"/>
</dbReference>
<sequence length="80" mass="9193">MTGNMKLVEDAFSNDPRVVILSYSVTPWIDTPDKLADYVEFNDIKTNNWHFLTGNKSEIYSLARESYFAEETMGFSKDST</sequence>
<dbReference type="InterPro" id="IPR003782">
    <property type="entry name" value="SCO1/SenC"/>
</dbReference>
<accession>A0A382F1U7</accession>
<gene>
    <name evidence="2" type="ORF">METZ01_LOCUS209466</name>
</gene>
<reference evidence="2" key="1">
    <citation type="submission" date="2018-05" db="EMBL/GenBank/DDBJ databases">
        <authorList>
            <person name="Lanie J.A."/>
            <person name="Ng W.-L."/>
            <person name="Kazmierczak K.M."/>
            <person name="Andrzejewski T.M."/>
            <person name="Davidsen T.M."/>
            <person name="Wayne K.J."/>
            <person name="Tettelin H."/>
            <person name="Glass J.I."/>
            <person name="Rusch D."/>
            <person name="Podicherti R."/>
            <person name="Tsui H.-C.T."/>
            <person name="Winkler M.E."/>
        </authorList>
    </citation>
    <scope>NUCLEOTIDE SEQUENCE</scope>
</reference>
<evidence type="ECO:0000256" key="1">
    <source>
        <dbReference type="ARBA" id="ARBA00010996"/>
    </source>
</evidence>
<dbReference type="AlphaFoldDB" id="A0A382F1U7"/>
<dbReference type="EMBL" id="UINC01047390">
    <property type="protein sequence ID" value="SVB56612.1"/>
    <property type="molecule type" value="Genomic_DNA"/>
</dbReference>
<proteinExistence type="inferred from homology"/>
<feature type="non-terminal residue" evidence="2">
    <location>
        <position position="1"/>
    </location>
</feature>
<feature type="non-terminal residue" evidence="2">
    <location>
        <position position="80"/>
    </location>
</feature>
<name>A0A382F1U7_9ZZZZ</name>
<dbReference type="Gene3D" id="3.40.30.10">
    <property type="entry name" value="Glutaredoxin"/>
    <property type="match status" value="1"/>
</dbReference>
<comment type="similarity">
    <text evidence="1">Belongs to the SCO1/2 family.</text>
</comment>
<dbReference type="Pfam" id="PF02630">
    <property type="entry name" value="SCO1-SenC"/>
    <property type="match status" value="1"/>
</dbReference>